<proteinExistence type="predicted"/>
<protein>
    <submittedName>
        <fullName evidence="3">NADP-dependent oxidoreductase</fullName>
    </submittedName>
</protein>
<dbReference type="SUPFAM" id="SSF51735">
    <property type="entry name" value="NAD(P)-binding Rossmann-fold domains"/>
    <property type="match status" value="1"/>
</dbReference>
<gene>
    <name evidence="3" type="ORF">TMES_19100</name>
</gene>
<evidence type="ECO:0000313" key="3">
    <source>
        <dbReference type="EMBL" id="OSQ36192.1"/>
    </source>
</evidence>
<reference evidence="3 4" key="1">
    <citation type="submission" date="2014-03" db="EMBL/GenBank/DDBJ databases">
        <title>The draft genome sequence of Thalassospira mesophila JCM 18969.</title>
        <authorList>
            <person name="Lai Q."/>
            <person name="Shao Z."/>
        </authorList>
    </citation>
    <scope>NUCLEOTIDE SEQUENCE [LARGE SCALE GENOMIC DNA]</scope>
    <source>
        <strain evidence="3 4">JCM 18969</strain>
    </source>
</reference>
<dbReference type="InterPro" id="IPR011032">
    <property type="entry name" value="GroES-like_sf"/>
</dbReference>
<dbReference type="InterPro" id="IPR020843">
    <property type="entry name" value="ER"/>
</dbReference>
<sequence>MPETAREIHLLRYPDGVPTPDDFSIVDVPVLKPLDGEVLVENTWMSVDPYMRGRMSPRKSYVPPFSLNAALEGHAIGRVISSRDPRFTEGDLVTSMTGWRSHALLERDYLHSLPDAPDIPAQAFLGPLGMPGMTAWIGLNKIAQCQPGETVFVSAAAGAVGSVVCQLAKAKGCRVIGSTGDPEKADWLKNTIGIDAVINYRDTSDLSAALADAAPNGVDVYYENVGGAHLEAALDNININGRIAVCGMISVYNNREKATGPRNLFRLTAQRARMEGFIVTDHWATYPEFVREGIELVRSGALTWRETVYEGLEKAPDAFIGLFDGKNTGKMLVKLAE</sequence>
<dbReference type="InterPro" id="IPR045010">
    <property type="entry name" value="MDR_fam"/>
</dbReference>
<dbReference type="PANTHER" id="PTHR43205:SF7">
    <property type="entry name" value="PROSTAGLANDIN REDUCTASE 1"/>
    <property type="match status" value="1"/>
</dbReference>
<comment type="caution">
    <text evidence="3">The sequence shown here is derived from an EMBL/GenBank/DDBJ whole genome shotgun (WGS) entry which is preliminary data.</text>
</comment>
<dbReference type="PANTHER" id="PTHR43205">
    <property type="entry name" value="PROSTAGLANDIN REDUCTASE"/>
    <property type="match status" value="1"/>
</dbReference>
<dbReference type="Pfam" id="PF16884">
    <property type="entry name" value="ADH_N_2"/>
    <property type="match status" value="1"/>
</dbReference>
<dbReference type="AlphaFoldDB" id="A0A1Y2KW76"/>
<name>A0A1Y2KW76_9PROT</name>
<dbReference type="EMBL" id="JFKA01000012">
    <property type="protein sequence ID" value="OSQ36192.1"/>
    <property type="molecule type" value="Genomic_DNA"/>
</dbReference>
<dbReference type="InterPro" id="IPR036291">
    <property type="entry name" value="NAD(P)-bd_dom_sf"/>
</dbReference>
<dbReference type="Gene3D" id="3.90.180.10">
    <property type="entry name" value="Medium-chain alcohol dehydrogenases, catalytic domain"/>
    <property type="match status" value="1"/>
</dbReference>
<dbReference type="CDD" id="cd05288">
    <property type="entry name" value="PGDH"/>
    <property type="match status" value="1"/>
</dbReference>
<accession>A0A1Y2KW76</accession>
<dbReference type="InterPro" id="IPR041694">
    <property type="entry name" value="ADH_N_2"/>
</dbReference>
<dbReference type="STRING" id="1293891.TMES_19100"/>
<organism evidence="3 4">
    <name type="scientific">Thalassospira mesophila</name>
    <dbReference type="NCBI Taxonomy" id="1293891"/>
    <lineage>
        <taxon>Bacteria</taxon>
        <taxon>Pseudomonadati</taxon>
        <taxon>Pseudomonadota</taxon>
        <taxon>Alphaproteobacteria</taxon>
        <taxon>Rhodospirillales</taxon>
        <taxon>Thalassospiraceae</taxon>
        <taxon>Thalassospira</taxon>
    </lineage>
</organism>
<feature type="domain" description="Enoyl reductase (ER)" evidence="2">
    <location>
        <begin position="18"/>
        <end position="333"/>
    </location>
</feature>
<keyword evidence="1" id="KW-0560">Oxidoreductase</keyword>
<dbReference type="SMART" id="SM00829">
    <property type="entry name" value="PKS_ER"/>
    <property type="match status" value="1"/>
</dbReference>
<dbReference type="GO" id="GO:0016628">
    <property type="term" value="F:oxidoreductase activity, acting on the CH-CH group of donors, NAD or NADP as acceptor"/>
    <property type="evidence" value="ECO:0007669"/>
    <property type="project" value="InterPro"/>
</dbReference>
<evidence type="ECO:0000256" key="1">
    <source>
        <dbReference type="ARBA" id="ARBA00023002"/>
    </source>
</evidence>
<dbReference type="FunFam" id="3.40.50.720:FF:000121">
    <property type="entry name" value="Prostaglandin reductase 2"/>
    <property type="match status" value="1"/>
</dbReference>
<keyword evidence="4" id="KW-1185">Reference proteome</keyword>
<evidence type="ECO:0000259" key="2">
    <source>
        <dbReference type="SMART" id="SM00829"/>
    </source>
</evidence>
<dbReference type="Pfam" id="PF00107">
    <property type="entry name" value="ADH_zinc_N"/>
    <property type="match status" value="1"/>
</dbReference>
<dbReference type="SUPFAM" id="SSF50129">
    <property type="entry name" value="GroES-like"/>
    <property type="match status" value="2"/>
</dbReference>
<dbReference type="InterPro" id="IPR013149">
    <property type="entry name" value="ADH-like_C"/>
</dbReference>
<dbReference type="Proteomes" id="UP000193391">
    <property type="component" value="Unassembled WGS sequence"/>
</dbReference>
<dbReference type="Gene3D" id="3.40.50.720">
    <property type="entry name" value="NAD(P)-binding Rossmann-like Domain"/>
    <property type="match status" value="1"/>
</dbReference>
<evidence type="ECO:0000313" key="4">
    <source>
        <dbReference type="Proteomes" id="UP000193391"/>
    </source>
</evidence>